<organism evidence="1 2">
    <name type="scientific">Xylaria curta</name>
    <dbReference type="NCBI Taxonomy" id="42375"/>
    <lineage>
        <taxon>Eukaryota</taxon>
        <taxon>Fungi</taxon>
        <taxon>Dikarya</taxon>
        <taxon>Ascomycota</taxon>
        <taxon>Pezizomycotina</taxon>
        <taxon>Sordariomycetes</taxon>
        <taxon>Xylariomycetidae</taxon>
        <taxon>Xylariales</taxon>
        <taxon>Xylariaceae</taxon>
        <taxon>Xylaria</taxon>
    </lineage>
</organism>
<protein>
    <submittedName>
        <fullName evidence="1">Uncharacterized protein</fullName>
    </submittedName>
</protein>
<reference evidence="1" key="1">
    <citation type="submission" date="2022-10" db="EMBL/GenBank/DDBJ databases">
        <title>Genome Sequence of Xylaria curta.</title>
        <authorList>
            <person name="Buettner E."/>
        </authorList>
    </citation>
    <scope>NUCLEOTIDE SEQUENCE</scope>
    <source>
        <strain evidence="1">Babe10</strain>
    </source>
</reference>
<evidence type="ECO:0000313" key="1">
    <source>
        <dbReference type="EMBL" id="KAJ2967084.1"/>
    </source>
</evidence>
<gene>
    <name evidence="1" type="ORF">NUW58_g10520</name>
</gene>
<sequence>MATAEETPVPLPSAPVVQLAGNATLQPPLTRRGYGPGLIIILPGDPSSTSETDPNEQQESGNAPESRSPKTLDPLPREKWAEEGYAVVQLIFGNGLHGPEEWSIGTTLDKAIETLETLETCNVKDKFGLIGKRAVPAYCLFSYALVAYSSMRLIAEIQHELEPR</sequence>
<name>A0ACC1MKB2_9PEZI</name>
<proteinExistence type="predicted"/>
<keyword evidence="2" id="KW-1185">Reference proteome</keyword>
<accession>A0ACC1MKB2</accession>
<comment type="caution">
    <text evidence="1">The sequence shown here is derived from an EMBL/GenBank/DDBJ whole genome shotgun (WGS) entry which is preliminary data.</text>
</comment>
<dbReference type="Proteomes" id="UP001143856">
    <property type="component" value="Unassembled WGS sequence"/>
</dbReference>
<evidence type="ECO:0000313" key="2">
    <source>
        <dbReference type="Proteomes" id="UP001143856"/>
    </source>
</evidence>
<dbReference type="EMBL" id="JAPDGR010004824">
    <property type="protein sequence ID" value="KAJ2967084.1"/>
    <property type="molecule type" value="Genomic_DNA"/>
</dbReference>